<accession>A0A9X2FFQ9</accession>
<evidence type="ECO:0000313" key="3">
    <source>
        <dbReference type="Proteomes" id="UP001155241"/>
    </source>
</evidence>
<dbReference type="EMBL" id="JAMXLR010000095">
    <property type="protein sequence ID" value="MCO6047979.1"/>
    <property type="molecule type" value="Genomic_DNA"/>
</dbReference>
<dbReference type="SUPFAM" id="SSF53623">
    <property type="entry name" value="MurD-like peptide ligases, catalytic domain"/>
    <property type="match status" value="1"/>
</dbReference>
<dbReference type="GO" id="GO:0016881">
    <property type="term" value="F:acid-amino acid ligase activity"/>
    <property type="evidence" value="ECO:0007669"/>
    <property type="project" value="InterPro"/>
</dbReference>
<name>A0A9X2FFQ9_9BACT</name>
<dbReference type="InterPro" id="IPR013221">
    <property type="entry name" value="Mur_ligase_cen"/>
</dbReference>
<gene>
    <name evidence="2" type="primary">pgsB</name>
    <name evidence="2" type="ORF">NG895_29100</name>
</gene>
<dbReference type="RefSeq" id="WP_252856094.1">
    <property type="nucleotide sequence ID" value="NZ_JAMXLR010000095.1"/>
</dbReference>
<keyword evidence="3" id="KW-1185">Reference proteome</keyword>
<dbReference type="GO" id="GO:0045227">
    <property type="term" value="P:capsule polysaccharide biosynthetic process"/>
    <property type="evidence" value="ECO:0007669"/>
    <property type="project" value="InterPro"/>
</dbReference>
<reference evidence="2" key="1">
    <citation type="submission" date="2022-06" db="EMBL/GenBank/DDBJ databases">
        <title>Aeoliella straminimaris, a novel planctomycete from sediments.</title>
        <authorList>
            <person name="Vitorino I.R."/>
            <person name="Lage O.M."/>
        </authorList>
    </citation>
    <scope>NUCLEOTIDE SEQUENCE</scope>
    <source>
        <strain evidence="2">ICT_H6.2</strain>
    </source>
</reference>
<feature type="domain" description="Mur ligase central" evidence="1">
    <location>
        <begin position="38"/>
        <end position="151"/>
    </location>
</feature>
<dbReference type="PRINTS" id="PR01758">
    <property type="entry name" value="CAPSULEPROTB"/>
</dbReference>
<dbReference type="Pfam" id="PF08245">
    <property type="entry name" value="Mur_ligase_M"/>
    <property type="match status" value="1"/>
</dbReference>
<dbReference type="PANTHER" id="PTHR43445:SF1">
    <property type="entry name" value="PGA SYNTHASE CAPB"/>
    <property type="match status" value="1"/>
</dbReference>
<dbReference type="Proteomes" id="UP001155241">
    <property type="component" value="Unassembled WGS sequence"/>
</dbReference>
<dbReference type="InterPro" id="IPR008337">
    <property type="entry name" value="Capsule_biosynth_CapB"/>
</dbReference>
<dbReference type="PANTHER" id="PTHR43445">
    <property type="entry name" value="UDP-N-ACETYLMURAMATE--L-ALANINE LIGASE-RELATED"/>
    <property type="match status" value="1"/>
</dbReference>
<comment type="caution">
    <text evidence="2">The sequence shown here is derived from an EMBL/GenBank/DDBJ whole genome shotgun (WGS) entry which is preliminary data.</text>
</comment>
<dbReference type="InterPro" id="IPR050061">
    <property type="entry name" value="MurCDEF_pg_biosynth"/>
</dbReference>
<dbReference type="InterPro" id="IPR036565">
    <property type="entry name" value="Mur-like_cat_sf"/>
</dbReference>
<proteinExistence type="predicted"/>
<dbReference type="AlphaFoldDB" id="A0A9X2FFQ9"/>
<dbReference type="NCBIfam" id="TIGR04012">
    <property type="entry name" value="poly_gGlu_PgsB"/>
    <property type="match status" value="1"/>
</dbReference>
<sequence length="406" mass="43931">MDGALVLAGASALLSGLGALESHLHNRLLRKISYRIHVNGTRGKSSVTRLIAAGLRAGGIATCAKTTGTVPRMIFPDGTEYPVYRPSRSNIIEQLRVVRAAAACQAQALVIECMALNPQLQSVCEMKIVKSTHGVVTNARADHLDVMGPTEVDVARAMAGTMPVRGKFYTAEQDHLGVFDMAARDRGSEVNSIGDEEVAAVTWSDLSGFAHIEHPDNVALALKVCQDLGVPRQTALEGMWNATPDAGVLQMYSVREHEKEIAFVNGFAANDPESTGQNWNMVVGRFTAFDQRVALFNCRADRTDRSIQLADACLKWQPADRYVLVGSATDVFARRALANGMNPGRLLSAERLPTENVIKNIEQQANTSAMVMGMGNIAGPGMQIIDYFRSRGNQSRRSTPCYAEAA</sequence>
<dbReference type="GO" id="GO:0016020">
    <property type="term" value="C:membrane"/>
    <property type="evidence" value="ECO:0007669"/>
    <property type="project" value="InterPro"/>
</dbReference>
<protein>
    <submittedName>
        <fullName evidence="2">Poly-gamma-glutamate synthase PgsB</fullName>
    </submittedName>
</protein>
<dbReference type="GO" id="GO:0005524">
    <property type="term" value="F:ATP binding"/>
    <property type="evidence" value="ECO:0007669"/>
    <property type="project" value="InterPro"/>
</dbReference>
<organism evidence="2 3">
    <name type="scientific">Aeoliella straminimaris</name>
    <dbReference type="NCBI Taxonomy" id="2954799"/>
    <lineage>
        <taxon>Bacteria</taxon>
        <taxon>Pseudomonadati</taxon>
        <taxon>Planctomycetota</taxon>
        <taxon>Planctomycetia</taxon>
        <taxon>Pirellulales</taxon>
        <taxon>Lacipirellulaceae</taxon>
        <taxon>Aeoliella</taxon>
    </lineage>
</organism>
<dbReference type="Gene3D" id="3.40.1190.10">
    <property type="entry name" value="Mur-like, catalytic domain"/>
    <property type="match status" value="1"/>
</dbReference>
<evidence type="ECO:0000259" key="1">
    <source>
        <dbReference type="Pfam" id="PF08245"/>
    </source>
</evidence>
<evidence type="ECO:0000313" key="2">
    <source>
        <dbReference type="EMBL" id="MCO6047979.1"/>
    </source>
</evidence>